<evidence type="ECO:0000256" key="1">
    <source>
        <dbReference type="ARBA" id="ARBA00022649"/>
    </source>
</evidence>
<accession>A0A1W1BZH0</accession>
<evidence type="ECO:0000313" key="2">
    <source>
        <dbReference type="EMBL" id="SFV58998.1"/>
    </source>
</evidence>
<dbReference type="PANTHER" id="PTHR35601">
    <property type="entry name" value="TOXIN RELE"/>
    <property type="match status" value="1"/>
</dbReference>
<proteinExistence type="predicted"/>
<organism evidence="2">
    <name type="scientific">hydrothermal vent metagenome</name>
    <dbReference type="NCBI Taxonomy" id="652676"/>
    <lineage>
        <taxon>unclassified sequences</taxon>
        <taxon>metagenomes</taxon>
        <taxon>ecological metagenomes</taxon>
    </lineage>
</organism>
<dbReference type="InterPro" id="IPR035093">
    <property type="entry name" value="RelE/ParE_toxin_dom_sf"/>
</dbReference>
<dbReference type="AlphaFoldDB" id="A0A1W1BZH0"/>
<dbReference type="InterPro" id="IPR007712">
    <property type="entry name" value="RelE/ParE_toxin"/>
</dbReference>
<gene>
    <name evidence="2" type="ORF">MNB_SM-4-975</name>
</gene>
<dbReference type="NCBIfam" id="TIGR02385">
    <property type="entry name" value="RelE_StbE"/>
    <property type="match status" value="1"/>
</dbReference>
<name>A0A1W1BZH0_9ZZZZ</name>
<dbReference type="EMBL" id="FPHF01000046">
    <property type="protein sequence ID" value="SFV58998.1"/>
    <property type="molecule type" value="Genomic_DNA"/>
</dbReference>
<dbReference type="Pfam" id="PF05016">
    <property type="entry name" value="ParE_toxin"/>
    <property type="match status" value="1"/>
</dbReference>
<protein>
    <submittedName>
        <fullName evidence="2">RelE/StbE replicon stabilization toxin</fullName>
    </submittedName>
</protein>
<sequence length="86" mass="10287">MYTLNFLNSAKKEFKKLDTVAQKTIKEKLLLLVENPEILKNNIKALKGEYKGKFRLRVHQYRIIFQVKDEELIIIVVRIGHRKEVY</sequence>
<keyword evidence="1" id="KW-1277">Toxin-antitoxin system</keyword>
<dbReference type="Gene3D" id="3.30.2310.20">
    <property type="entry name" value="RelE-like"/>
    <property type="match status" value="1"/>
</dbReference>
<reference evidence="2" key="1">
    <citation type="submission" date="2016-10" db="EMBL/GenBank/DDBJ databases">
        <authorList>
            <person name="de Groot N.N."/>
        </authorList>
    </citation>
    <scope>NUCLEOTIDE SEQUENCE</scope>
</reference>
<dbReference type="PANTHER" id="PTHR35601:SF1">
    <property type="entry name" value="TOXIN RELE"/>
    <property type="match status" value="1"/>
</dbReference>
<dbReference type="SUPFAM" id="SSF143011">
    <property type="entry name" value="RelE-like"/>
    <property type="match status" value="1"/>
</dbReference>